<accession>A0ABU3DHD9</accession>
<dbReference type="RefSeq" id="WP_311691406.1">
    <property type="nucleotide sequence ID" value="NZ_JAVRHL010000003.1"/>
</dbReference>
<proteinExistence type="inferred from homology"/>
<dbReference type="InterPro" id="IPR000914">
    <property type="entry name" value="SBP_5_dom"/>
</dbReference>
<gene>
    <name evidence="6" type="ORF">RM543_10605</name>
</gene>
<reference evidence="6 7" key="1">
    <citation type="submission" date="2023-09" db="EMBL/GenBank/DDBJ databases">
        <authorList>
            <person name="Rey-Velasco X."/>
        </authorList>
    </citation>
    <scope>NUCLEOTIDE SEQUENCE [LARGE SCALE GENOMIC DNA]</scope>
    <source>
        <strain evidence="6 7">F158</strain>
    </source>
</reference>
<dbReference type="Proteomes" id="UP001265259">
    <property type="component" value="Unassembled WGS sequence"/>
</dbReference>
<evidence type="ECO:0000256" key="4">
    <source>
        <dbReference type="SAM" id="SignalP"/>
    </source>
</evidence>
<feature type="chain" id="PRO_5045803983" evidence="4">
    <location>
        <begin position="23"/>
        <end position="635"/>
    </location>
</feature>
<evidence type="ECO:0000256" key="2">
    <source>
        <dbReference type="ARBA" id="ARBA00005695"/>
    </source>
</evidence>
<name>A0ABU3DHD9_9RHOB</name>
<dbReference type="PROSITE" id="PS01040">
    <property type="entry name" value="SBP_BACTERIAL_5"/>
    <property type="match status" value="1"/>
</dbReference>
<feature type="domain" description="Solute-binding protein family 5" evidence="5">
    <location>
        <begin position="98"/>
        <end position="510"/>
    </location>
</feature>
<dbReference type="CDD" id="cd08500">
    <property type="entry name" value="PBP2_NikA_DppA_OppA_like_4"/>
    <property type="match status" value="1"/>
</dbReference>
<dbReference type="PANTHER" id="PTHR30290:SF62">
    <property type="entry name" value="OLIGOPEPTIDE ABC TRANSPORTER, PERIPLASMIC OLIGOPEPTIDE-BINDING PROTEIN"/>
    <property type="match status" value="1"/>
</dbReference>
<dbReference type="Pfam" id="PF00496">
    <property type="entry name" value="SBP_bac_5"/>
    <property type="match status" value="1"/>
</dbReference>
<evidence type="ECO:0000256" key="3">
    <source>
        <dbReference type="ARBA" id="ARBA00022729"/>
    </source>
</evidence>
<dbReference type="EMBL" id="JAVRHL010000003">
    <property type="protein sequence ID" value="MDT0683137.1"/>
    <property type="molecule type" value="Genomic_DNA"/>
</dbReference>
<dbReference type="InterPro" id="IPR023765">
    <property type="entry name" value="SBP_5_CS"/>
</dbReference>
<dbReference type="Gene3D" id="3.10.105.10">
    <property type="entry name" value="Dipeptide-binding Protein, Domain 3"/>
    <property type="match status" value="1"/>
</dbReference>
<keyword evidence="3 4" id="KW-0732">Signal</keyword>
<feature type="signal peptide" evidence="4">
    <location>
        <begin position="1"/>
        <end position="22"/>
    </location>
</feature>
<evidence type="ECO:0000259" key="5">
    <source>
        <dbReference type="Pfam" id="PF00496"/>
    </source>
</evidence>
<dbReference type="PIRSF" id="PIRSF002741">
    <property type="entry name" value="MppA"/>
    <property type="match status" value="1"/>
</dbReference>
<dbReference type="InterPro" id="IPR030678">
    <property type="entry name" value="Peptide/Ni-bd"/>
</dbReference>
<comment type="subcellular location">
    <subcellularLocation>
        <location evidence="1">Periplasm</location>
    </subcellularLocation>
</comment>
<protein>
    <submittedName>
        <fullName evidence="6">ABC transporter substrate-binding protein</fullName>
    </submittedName>
</protein>
<sequence>MKHLRLYGAAAASILAITGAQAQDFSQAPALTAMVEAGDLPPVEDRLPASPEVVEPLERAGTYGGVIRFGLRGSSDHNHILRLMGPQGLTRWDPEYTEVIPNLAESFEANEDATEFTFRLREGLKWSDGEPFDADDVMFNVEDLLLNEEFGPTPVRFTSGNQPLSIEKIDDLTVKITFAAPYGTFLQELAGPLGQYPTLYAKHYCQQFHPTYADDIDQKIDDAGAGDWQTLFLQTCGDIEIPARWGNPDRPTMDPWIVTEPYTGAATQVRLERNPYFWQVDTEGNQLPYIDALSGSVSQDVESLLLSIIGGNIDWALRHIDTTQNRPVLYENMESGGYRMIAADPRGGTQMTLDLNLMHPDEGLRELFNERDFRVALSLGIDRQAIIDTVFLGVGTPWQIGDFEGSAFYNERLSTQYTEHDPEEANRLLDELGLERGDDGIRRMDDGRPVRFQVDVIPTYAPDHVDQLGLIEQQWEEIGVDMEVNPVERTFFFERANNANQHDAAVWPSTGPLLTGTPDQIIPISDGSRWGIPWFKWYSTSGVEGEEPPASVKKRLELYDEARATTDPEVRAELLQQINEIAADEFEIIGIAQAMVSYGIANEDLVNVPDTMPNDWIYPTPAPTLLQTWFYDDRN</sequence>
<organism evidence="6 7">
    <name type="scientific">Tropicimonas omnivorans</name>
    <dbReference type="NCBI Taxonomy" id="3075590"/>
    <lineage>
        <taxon>Bacteria</taxon>
        <taxon>Pseudomonadati</taxon>
        <taxon>Pseudomonadota</taxon>
        <taxon>Alphaproteobacteria</taxon>
        <taxon>Rhodobacterales</taxon>
        <taxon>Roseobacteraceae</taxon>
        <taxon>Tropicimonas</taxon>
    </lineage>
</organism>
<dbReference type="SUPFAM" id="SSF53850">
    <property type="entry name" value="Periplasmic binding protein-like II"/>
    <property type="match status" value="1"/>
</dbReference>
<dbReference type="Gene3D" id="3.40.190.10">
    <property type="entry name" value="Periplasmic binding protein-like II"/>
    <property type="match status" value="1"/>
</dbReference>
<evidence type="ECO:0000313" key="6">
    <source>
        <dbReference type="EMBL" id="MDT0683137.1"/>
    </source>
</evidence>
<keyword evidence="7" id="KW-1185">Reference proteome</keyword>
<dbReference type="PANTHER" id="PTHR30290">
    <property type="entry name" value="PERIPLASMIC BINDING COMPONENT OF ABC TRANSPORTER"/>
    <property type="match status" value="1"/>
</dbReference>
<evidence type="ECO:0000256" key="1">
    <source>
        <dbReference type="ARBA" id="ARBA00004418"/>
    </source>
</evidence>
<comment type="similarity">
    <text evidence="2">Belongs to the bacterial solute-binding protein 5 family.</text>
</comment>
<comment type="caution">
    <text evidence="6">The sequence shown here is derived from an EMBL/GenBank/DDBJ whole genome shotgun (WGS) entry which is preliminary data.</text>
</comment>
<dbReference type="InterPro" id="IPR039424">
    <property type="entry name" value="SBP_5"/>
</dbReference>
<evidence type="ECO:0000313" key="7">
    <source>
        <dbReference type="Proteomes" id="UP001265259"/>
    </source>
</evidence>